<sequence length="101" mass="11379">MKKLGGRPFRPVIARSFVFMHPFDAADQSTWIPFFSLRLEAVPIDKNDPTQHSAVINASFAVALGKKRPQTVHLFVSQNRSLIASLLIEEELDFRNQINGS</sequence>
<reference evidence="1 2" key="1">
    <citation type="submission" date="2013-04" db="EMBL/GenBank/DDBJ databases">
        <title>Gluconobacter oxydans NBRC 3293 whole genome sequence.</title>
        <authorList>
            <person name="Matsutani M."/>
            <person name="Yakushi T."/>
            <person name="Matsushita K."/>
        </authorList>
    </citation>
    <scope>NUCLEOTIDE SEQUENCE [LARGE SCALE GENOMIC DNA]</scope>
    <source>
        <strain evidence="1 2">NBRC 3293</strain>
    </source>
</reference>
<organism evidence="1 2">
    <name type="scientific">Gluconobacter oxydans NBRC 3293</name>
    <dbReference type="NCBI Taxonomy" id="1315969"/>
    <lineage>
        <taxon>Bacteria</taxon>
        <taxon>Pseudomonadati</taxon>
        <taxon>Pseudomonadota</taxon>
        <taxon>Alphaproteobacteria</taxon>
        <taxon>Acetobacterales</taxon>
        <taxon>Acetobacteraceae</taxon>
        <taxon>Gluconobacter</taxon>
    </lineage>
</organism>
<dbReference type="EMBL" id="BARJ01000007">
    <property type="protein sequence ID" value="GEM16791.1"/>
    <property type="molecule type" value="Genomic_DNA"/>
</dbReference>
<dbReference type="AlphaFoldDB" id="A0A829WVP2"/>
<name>A0A829WVP2_GLUOY</name>
<gene>
    <name evidence="1" type="ORF">NBRC3293_1288</name>
</gene>
<accession>A0A829WVP2</accession>
<dbReference type="Proteomes" id="UP000484858">
    <property type="component" value="Unassembled WGS sequence"/>
</dbReference>
<proteinExistence type="predicted"/>
<comment type="caution">
    <text evidence="1">The sequence shown here is derived from an EMBL/GenBank/DDBJ whole genome shotgun (WGS) entry which is preliminary data.</text>
</comment>
<evidence type="ECO:0000313" key="1">
    <source>
        <dbReference type="EMBL" id="GEM16791.1"/>
    </source>
</evidence>
<evidence type="ECO:0000313" key="2">
    <source>
        <dbReference type="Proteomes" id="UP000484858"/>
    </source>
</evidence>
<protein>
    <submittedName>
        <fullName evidence="1">Uncharacterized protein</fullName>
    </submittedName>
</protein>